<evidence type="ECO:0000259" key="1">
    <source>
        <dbReference type="Pfam" id="PF00561"/>
    </source>
</evidence>
<dbReference type="EMBL" id="LN899821">
    <property type="protein sequence ID" value="CUV17627.1"/>
    <property type="molecule type" value="Genomic_DNA"/>
</dbReference>
<organism evidence="2">
    <name type="scientific">Ralstonia solanacearum</name>
    <name type="common">Pseudomonas solanacearum</name>
    <dbReference type="NCBI Taxonomy" id="305"/>
    <lineage>
        <taxon>Bacteria</taxon>
        <taxon>Pseudomonadati</taxon>
        <taxon>Pseudomonadota</taxon>
        <taxon>Betaproteobacteria</taxon>
        <taxon>Burkholderiales</taxon>
        <taxon>Burkholderiaceae</taxon>
        <taxon>Ralstonia</taxon>
        <taxon>Ralstonia solanacearum species complex</taxon>
    </lineage>
</organism>
<dbReference type="PATRIC" id="fig|305.118.peg.3922"/>
<dbReference type="SUPFAM" id="SSF53474">
    <property type="entry name" value="alpha/beta-Hydrolases"/>
    <property type="match status" value="1"/>
</dbReference>
<feature type="domain" description="AB hydrolase-1" evidence="1">
    <location>
        <begin position="201"/>
        <end position="407"/>
    </location>
</feature>
<protein>
    <submittedName>
        <fullName evidence="2">Putative transmembrane protein</fullName>
    </submittedName>
</protein>
<keyword evidence="2" id="KW-0472">Membrane</keyword>
<dbReference type="InterPro" id="IPR000073">
    <property type="entry name" value="AB_hydrolase_1"/>
</dbReference>
<gene>
    <name evidence="2" type="ORF">PSS4_v1_360037</name>
</gene>
<dbReference type="AlphaFoldDB" id="A0A0S4U5V5"/>
<proteinExistence type="predicted"/>
<name>A0A0S4U5V5_RALSL</name>
<accession>A0A0S4U5V5</accession>
<sequence length="441" mass="47496">MSTVQNPQGEALASLIDRSVDELRRRDPAFLSWHDVTVSADAIEASILRCDPERRALSDPERADSVRAAADYCAQALRAASAAGADEGRKAACDAVAEQLASTCAEAILVQRGRMALEPGPRLDAEAFAQAMRADYAEVQTAAGRCLVRNRGQRTVLLISALGIPLSIWSSFLLDGHDYRIVVPEMLCSDLFLGGMRSVQSAREHAQHIDALLRAAGIGAFDVIAWCNGGRIAIELAALAKDRIGKLIFLSPTFRGADDAPGEPSEYENKLEQVFSVVRRNPKAAGYVAGMLAQLTAAPDWVSLPADEAGSDRRARLFFGLPARDRVAGLLAPMTGADNLCNYAARTSADEALSRAPAMLPADADVHLICGDSDAVVSNAHTEAYLRRCTRALGLHVVTGAGHYVHDLQYPYFRWIIDRIFNGAGHGHPPLRVQPMHGSRP</sequence>
<dbReference type="InterPro" id="IPR029058">
    <property type="entry name" value="AB_hydrolase_fold"/>
</dbReference>
<reference evidence="2" key="1">
    <citation type="submission" date="2015-10" db="EMBL/GenBank/DDBJ databases">
        <authorList>
            <person name="Gilbert D.G."/>
        </authorList>
    </citation>
    <scope>NUCLEOTIDE SEQUENCE</scope>
    <source>
        <strain evidence="2">Phyl III-seqv23</strain>
    </source>
</reference>
<dbReference type="Pfam" id="PF00561">
    <property type="entry name" value="Abhydrolase_1"/>
    <property type="match status" value="1"/>
</dbReference>
<keyword evidence="2" id="KW-0812">Transmembrane</keyword>
<dbReference type="Gene3D" id="3.40.50.1820">
    <property type="entry name" value="alpha/beta hydrolase"/>
    <property type="match status" value="1"/>
</dbReference>
<evidence type="ECO:0000313" key="2">
    <source>
        <dbReference type="EMBL" id="CUV17627.1"/>
    </source>
</evidence>